<evidence type="ECO:0000313" key="4">
    <source>
        <dbReference type="EMBL" id="AAT27552.1"/>
    </source>
</evidence>
<evidence type="ECO:0000259" key="3">
    <source>
        <dbReference type="Pfam" id="PF00561"/>
    </source>
</evidence>
<dbReference type="EMBL" id="AE017308">
    <property type="protein sequence ID" value="AAT27552.1"/>
    <property type="molecule type" value="Genomic_DNA"/>
</dbReference>
<feature type="domain" description="AB hydrolase-1" evidence="3">
    <location>
        <begin position="43"/>
        <end position="269"/>
    </location>
</feature>
<dbReference type="InterPro" id="IPR050266">
    <property type="entry name" value="AB_hydrolase_sf"/>
</dbReference>
<dbReference type="GO" id="GO:0004806">
    <property type="term" value="F:triacylglycerol lipase activity"/>
    <property type="evidence" value="ECO:0007669"/>
    <property type="project" value="UniProtKB-EC"/>
</dbReference>
<keyword evidence="4" id="KW-0378">Hydrolase</keyword>
<dbReference type="Proteomes" id="UP000009072">
    <property type="component" value="Chromosome"/>
</dbReference>
<comment type="similarity">
    <text evidence="1">Belongs to the lipase/esterase LIP3/BchO family.</text>
</comment>
<dbReference type="PANTHER" id="PTHR43798:SF33">
    <property type="entry name" value="HYDROLASE, PUTATIVE (AFU_ORTHOLOGUE AFUA_2G14860)-RELATED"/>
    <property type="match status" value="1"/>
</dbReference>
<dbReference type="PANTHER" id="PTHR43798">
    <property type="entry name" value="MONOACYLGLYCEROL LIPASE"/>
    <property type="match status" value="1"/>
</dbReference>
<dbReference type="STRING" id="267748.MMOB0660"/>
<dbReference type="Gene3D" id="3.40.50.1820">
    <property type="entry name" value="alpha/beta hydrolase"/>
    <property type="match status" value="1"/>
</dbReference>
<dbReference type="HOGENOM" id="CLU_020336_41_0_14"/>
<evidence type="ECO:0000256" key="2">
    <source>
        <dbReference type="ARBA" id="ARBA00022487"/>
    </source>
</evidence>
<dbReference type="ESTHER" id="mycmo-q6kim4">
    <property type="family name" value="6_AlphaBeta_hydrolase"/>
</dbReference>
<sequence>MFFYYFFKYMNNNLERYKMEKSKIQILGETISYIFEDTGRQKVLFIHGFNSSTSFANNIIYSKTRSFDVVAFDFPGSGGSTNNNEINISLFQKITKEFINKLNMKQIIIVSHSLGSVSALFVNNHPEVKYTILLSPYNYVSVSEIFNRTLFTWLLPKTKEEAISSLESLVHQSPTESYKSNLFKQASSFLNNVSQKQNIFKNMVLNEIINLDFQNLVVKKLYFSAKKFSIISGYDDKFIPFTNLEKIQRDLGVDLIKIENCGHAIIFEKGKMIEDKIQEILNEIK</sequence>
<accession>Q6KIM4</accession>
<dbReference type="Pfam" id="PF00561">
    <property type="entry name" value="Abhydrolase_1"/>
    <property type="match status" value="1"/>
</dbReference>
<evidence type="ECO:0000256" key="1">
    <source>
        <dbReference type="ARBA" id="ARBA00006989"/>
    </source>
</evidence>
<proteinExistence type="inferred from homology"/>
<dbReference type="EC" id="3.1.1.3" evidence="4"/>
<reference evidence="4 5" key="1">
    <citation type="journal article" date="2004" name="Genome Res.">
        <title>The complete genome and proteome of Mycoplasma mobile.</title>
        <authorList>
            <person name="Jaffe J.D."/>
            <person name="Stange-Thomann N."/>
            <person name="Smith C."/>
            <person name="DeCaprio D."/>
            <person name="Fisher S."/>
            <person name="Butler J."/>
            <person name="Calvo S."/>
            <person name="Elkins T."/>
            <person name="FitzGerald M.G."/>
            <person name="Hafez N."/>
            <person name="Kodira C.D."/>
            <person name="Major J."/>
            <person name="Wang S."/>
            <person name="Wilkinson J."/>
            <person name="Nicol R."/>
            <person name="Nusbaum C."/>
            <person name="Birren B."/>
            <person name="Berg H.C."/>
            <person name="Church G.M."/>
        </authorList>
    </citation>
    <scope>NUCLEOTIDE SEQUENCE [LARGE SCALE GENOMIC DNA]</scope>
    <source>
        <strain evidence="5">ATCC 43663 / 163K / NCTC 11711</strain>
    </source>
</reference>
<organism evidence="4 5">
    <name type="scientific">Mycoplasma mobile (strain ATCC 43663 / 163K / NCTC 11711)</name>
    <name type="common">Mesomycoplasma mobile</name>
    <dbReference type="NCBI Taxonomy" id="267748"/>
    <lineage>
        <taxon>Bacteria</taxon>
        <taxon>Bacillati</taxon>
        <taxon>Mycoplasmatota</taxon>
        <taxon>Mycoplasmoidales</taxon>
        <taxon>Metamycoplasmataceae</taxon>
        <taxon>Mesomycoplasma</taxon>
    </lineage>
</organism>
<keyword evidence="5" id="KW-1185">Reference proteome</keyword>
<evidence type="ECO:0000313" key="5">
    <source>
        <dbReference type="Proteomes" id="UP000009072"/>
    </source>
</evidence>
<dbReference type="InterPro" id="IPR000073">
    <property type="entry name" value="AB_hydrolase_1"/>
</dbReference>
<protein>
    <submittedName>
        <fullName evidence="4">Triacyl glycerol lipase</fullName>
        <ecNumber evidence="4">3.1.1.3</ecNumber>
    </submittedName>
</protein>
<gene>
    <name evidence="4" type="primary">lip2</name>
    <name evidence="4" type="ordered locus">MMOB0660</name>
</gene>
<dbReference type="InterPro" id="IPR029058">
    <property type="entry name" value="AB_hydrolase_fold"/>
</dbReference>
<dbReference type="GO" id="GO:0016020">
    <property type="term" value="C:membrane"/>
    <property type="evidence" value="ECO:0007669"/>
    <property type="project" value="TreeGrafter"/>
</dbReference>
<keyword evidence="2" id="KW-0719">Serine esterase</keyword>
<dbReference type="KEGG" id="mmo:MMOB0660"/>
<dbReference type="OrthoDB" id="397642at2"/>
<name>Q6KIM4_MYCM1</name>
<dbReference type="SUPFAM" id="SSF53474">
    <property type="entry name" value="alpha/beta-Hydrolases"/>
    <property type="match status" value="1"/>
</dbReference>
<dbReference type="AlphaFoldDB" id="Q6KIM4"/>
<dbReference type="eggNOG" id="COG2267">
    <property type="taxonomic scope" value="Bacteria"/>
</dbReference>